<dbReference type="EMBL" id="HBFC01004129">
    <property type="protein sequence ID" value="CAD8699508.1"/>
    <property type="molecule type" value="Transcribed_RNA"/>
</dbReference>
<gene>
    <name evidence="2" type="ORF">MANT1106_LOCUS2190</name>
</gene>
<sequence length="162" mass="16383">MKDPPCFGNLRPGMKDVTLLVAGGGGAGAAPAGGVPAGAVPGGYPEPGSADILTPRCAALLVASQPLRWGEWAGATAPPPRSTAPRRRAVDPSTAIQRAAAHAMRSGTIVNAAIAASSFLSSLSHPSKVVAPSLNGYKLNWPTSDACVAAVERRAWTVPSRP</sequence>
<dbReference type="AlphaFoldDB" id="A0A7S0X350"/>
<accession>A0A7S0X350</accession>
<proteinExistence type="predicted"/>
<feature type="region of interest" description="Disordered" evidence="1">
    <location>
        <begin position="71"/>
        <end position="91"/>
    </location>
</feature>
<evidence type="ECO:0000313" key="2">
    <source>
        <dbReference type="EMBL" id="CAD8699508.1"/>
    </source>
</evidence>
<name>A0A7S0X350_9CHLO</name>
<reference evidence="2" key="1">
    <citation type="submission" date="2021-01" db="EMBL/GenBank/DDBJ databases">
        <authorList>
            <person name="Corre E."/>
            <person name="Pelletier E."/>
            <person name="Niang G."/>
            <person name="Scheremetjew M."/>
            <person name="Finn R."/>
            <person name="Kale V."/>
            <person name="Holt S."/>
            <person name="Cochrane G."/>
            <person name="Meng A."/>
            <person name="Brown T."/>
            <person name="Cohen L."/>
        </authorList>
    </citation>
    <scope>NUCLEOTIDE SEQUENCE</scope>
    <source>
        <strain evidence="2">SL-175</strain>
    </source>
</reference>
<organism evidence="2">
    <name type="scientific">Mantoniella antarctica</name>
    <dbReference type="NCBI Taxonomy" id="81844"/>
    <lineage>
        <taxon>Eukaryota</taxon>
        <taxon>Viridiplantae</taxon>
        <taxon>Chlorophyta</taxon>
        <taxon>Mamiellophyceae</taxon>
        <taxon>Mamiellales</taxon>
        <taxon>Mamiellaceae</taxon>
        <taxon>Mantoniella</taxon>
    </lineage>
</organism>
<evidence type="ECO:0000256" key="1">
    <source>
        <dbReference type="SAM" id="MobiDB-lite"/>
    </source>
</evidence>
<protein>
    <submittedName>
        <fullName evidence="2">Uncharacterized protein</fullName>
    </submittedName>
</protein>